<dbReference type="InterPro" id="IPR046357">
    <property type="entry name" value="PPIase_dom_sf"/>
</dbReference>
<dbReference type="InterPro" id="IPR001179">
    <property type="entry name" value="PPIase_FKBP_dom"/>
</dbReference>
<gene>
    <name evidence="6" type="ORF">C8D94_103354</name>
</gene>
<dbReference type="AlphaFoldDB" id="A0A370QAZ2"/>
<evidence type="ECO:0000313" key="7">
    <source>
        <dbReference type="Proteomes" id="UP000255317"/>
    </source>
</evidence>
<organism evidence="6 7">
    <name type="scientific">Marinirhabdus gelatinilytica</name>
    <dbReference type="NCBI Taxonomy" id="1703343"/>
    <lineage>
        <taxon>Bacteria</taxon>
        <taxon>Pseudomonadati</taxon>
        <taxon>Bacteroidota</taxon>
        <taxon>Flavobacteriia</taxon>
        <taxon>Flavobacteriales</taxon>
        <taxon>Flavobacteriaceae</taxon>
    </lineage>
</organism>
<accession>A0A370QAZ2</accession>
<keyword evidence="2 3" id="KW-0697">Rotamase</keyword>
<dbReference type="SUPFAM" id="SSF54534">
    <property type="entry name" value="FKBP-like"/>
    <property type="match status" value="1"/>
</dbReference>
<comment type="similarity">
    <text evidence="4">Belongs to the FKBP-type PPIase family.</text>
</comment>
<evidence type="ECO:0000256" key="3">
    <source>
        <dbReference type="PROSITE-ProRule" id="PRU00277"/>
    </source>
</evidence>
<feature type="domain" description="PPIase FKBP-type" evidence="5">
    <location>
        <begin position="89"/>
        <end position="178"/>
    </location>
</feature>
<evidence type="ECO:0000256" key="1">
    <source>
        <dbReference type="ARBA" id="ARBA00000971"/>
    </source>
</evidence>
<dbReference type="PROSITE" id="PS50059">
    <property type="entry name" value="FKBP_PPIASE"/>
    <property type="match status" value="1"/>
</dbReference>
<dbReference type="Proteomes" id="UP000255317">
    <property type="component" value="Unassembled WGS sequence"/>
</dbReference>
<dbReference type="EMBL" id="QRAO01000003">
    <property type="protein sequence ID" value="RDK85527.1"/>
    <property type="molecule type" value="Genomic_DNA"/>
</dbReference>
<dbReference type="Gene3D" id="3.10.50.40">
    <property type="match status" value="1"/>
</dbReference>
<keyword evidence="3 4" id="KW-0413">Isomerase</keyword>
<sequence>MRNLFFLCAFLLLAVACKSPEARRPVQRSSGSFIKESAERNKKLYKKEEAIINKIIAQNSDKDFESNPNGFWYFYNVKDTLSTVMPKYGDVVTFTYDVKNLEGTTIVSEKEIGLQQYQVDQSNQELISGIREGLKVMKEGETVTFLFPSYKAFGYYGIEEKLGANVPIQSTITLRSIESSEEN</sequence>
<comment type="caution">
    <text evidence="6">The sequence shown here is derived from an EMBL/GenBank/DDBJ whole genome shotgun (WGS) entry which is preliminary data.</text>
</comment>
<dbReference type="InterPro" id="IPR019869">
    <property type="entry name" value="Motility-assoc_PPIase_GldI"/>
</dbReference>
<keyword evidence="7" id="KW-1185">Reference proteome</keyword>
<proteinExistence type="inferred from homology"/>
<evidence type="ECO:0000313" key="6">
    <source>
        <dbReference type="EMBL" id="RDK85527.1"/>
    </source>
</evidence>
<name>A0A370QAZ2_9FLAO</name>
<dbReference type="NCBIfam" id="TIGR03516">
    <property type="entry name" value="ppisom_GldI"/>
    <property type="match status" value="1"/>
</dbReference>
<comment type="catalytic activity">
    <reaction evidence="1 3 4">
        <text>[protein]-peptidylproline (omega=180) = [protein]-peptidylproline (omega=0)</text>
        <dbReference type="Rhea" id="RHEA:16237"/>
        <dbReference type="Rhea" id="RHEA-COMP:10747"/>
        <dbReference type="Rhea" id="RHEA-COMP:10748"/>
        <dbReference type="ChEBI" id="CHEBI:83833"/>
        <dbReference type="ChEBI" id="CHEBI:83834"/>
        <dbReference type="EC" id="5.2.1.8"/>
    </reaction>
</comment>
<dbReference type="EC" id="5.2.1.8" evidence="4"/>
<dbReference type="Pfam" id="PF00254">
    <property type="entry name" value="FKBP_C"/>
    <property type="match status" value="1"/>
</dbReference>
<evidence type="ECO:0000256" key="2">
    <source>
        <dbReference type="ARBA" id="ARBA00023110"/>
    </source>
</evidence>
<dbReference type="PROSITE" id="PS51257">
    <property type="entry name" value="PROKAR_LIPOPROTEIN"/>
    <property type="match status" value="1"/>
</dbReference>
<dbReference type="RefSeq" id="WP_245946275.1">
    <property type="nucleotide sequence ID" value="NZ_QRAO01000003.1"/>
</dbReference>
<evidence type="ECO:0000259" key="5">
    <source>
        <dbReference type="PROSITE" id="PS50059"/>
    </source>
</evidence>
<evidence type="ECO:0000256" key="4">
    <source>
        <dbReference type="RuleBase" id="RU003915"/>
    </source>
</evidence>
<reference evidence="6 7" key="1">
    <citation type="submission" date="2018-07" db="EMBL/GenBank/DDBJ databases">
        <title>Genomic Encyclopedia of Type Strains, Phase IV (KMG-IV): sequencing the most valuable type-strain genomes for metagenomic binning, comparative biology and taxonomic classification.</title>
        <authorList>
            <person name="Goeker M."/>
        </authorList>
    </citation>
    <scope>NUCLEOTIDE SEQUENCE [LARGE SCALE GENOMIC DNA]</scope>
    <source>
        <strain evidence="6 7">DSM 101478</strain>
    </source>
</reference>
<protein>
    <recommendedName>
        <fullName evidence="4">Peptidyl-prolyl cis-trans isomerase</fullName>
        <ecNumber evidence="4">5.2.1.8</ecNumber>
    </recommendedName>
</protein>
<dbReference type="GO" id="GO:0003755">
    <property type="term" value="F:peptidyl-prolyl cis-trans isomerase activity"/>
    <property type="evidence" value="ECO:0007669"/>
    <property type="project" value="UniProtKB-UniRule"/>
</dbReference>